<dbReference type="Gene3D" id="3.40.50.80">
    <property type="entry name" value="Nucleotide-binding domain of ferredoxin-NADP reductase (FNR) module"/>
    <property type="match status" value="1"/>
</dbReference>
<dbReference type="Gene3D" id="2.30.110.10">
    <property type="entry name" value="Electron Transport, Fmn-binding Protein, Chain A"/>
    <property type="match status" value="1"/>
</dbReference>
<comment type="caution">
    <text evidence="1">The sequence shown here is derived from an EMBL/GenBank/DDBJ whole genome shotgun (WGS) entry which is preliminary data.</text>
</comment>
<evidence type="ECO:0008006" key="3">
    <source>
        <dbReference type="Google" id="ProtNLM"/>
    </source>
</evidence>
<dbReference type="Proteomes" id="UP000629468">
    <property type="component" value="Unassembled WGS sequence"/>
</dbReference>
<organism evidence="1 2">
    <name type="scientific">Agaricus bisporus var. burnettii</name>
    <dbReference type="NCBI Taxonomy" id="192524"/>
    <lineage>
        <taxon>Eukaryota</taxon>
        <taxon>Fungi</taxon>
        <taxon>Dikarya</taxon>
        <taxon>Basidiomycota</taxon>
        <taxon>Agaricomycotina</taxon>
        <taxon>Agaricomycetes</taxon>
        <taxon>Agaricomycetidae</taxon>
        <taxon>Agaricales</taxon>
        <taxon>Agaricineae</taxon>
        <taxon>Agaricaceae</taxon>
        <taxon>Agaricus</taxon>
    </lineage>
</organism>
<evidence type="ECO:0000313" key="2">
    <source>
        <dbReference type="Proteomes" id="UP000629468"/>
    </source>
</evidence>
<dbReference type="SUPFAM" id="SSF50475">
    <property type="entry name" value="FMN-binding split barrel"/>
    <property type="match status" value="1"/>
</dbReference>
<dbReference type="InterPro" id="IPR017938">
    <property type="entry name" value="Riboflavin_synthase-like_b-brl"/>
</dbReference>
<proteinExistence type="predicted"/>
<dbReference type="SUPFAM" id="SSF52343">
    <property type="entry name" value="Ferredoxin reductase-like, C-terminal NADP-linked domain"/>
    <property type="match status" value="1"/>
</dbReference>
<gene>
    <name evidence="1" type="ORF">Agabi119p4_7630</name>
</gene>
<sequence>MSGVAGWHPGERIIQKKLGLTDQVTLSYTMIHGDLPPEHAEFYETCLPFIPITTLDESGRPWGSILTGKNGEKRFARTPHYNRLEVKARTWDGDPLGDNLRLFDKVENLMMAGIGVEFETRRRNKFAGVVSKLNQSGYDIDMELLVNQAIGNCPKYINVRELEPRTQRKPTVIHDRRSLLLEDRLPEAIVDFILSCDTVFIGSSYVAAPEDREKYPSHVGMNHRGGLPGFVRVRKDRRTVVLPDFSGNRLMTTLGNIETTPLASLTFVDFDSGDILYITGSAENVTGSAAHDIMPFQGTLTLIHTTGFVFVHDALPVRTKGDAPPGRSPYSPPIRLLAEESSISLFDGDERPEATLSKIKLHDPHIATFTWTASKDLQILPGQAIILDCSPFLGTRKYQHMSPLAPTSVNDDFIRTWTVSSSSSEPTRTFSITLRYKPGGALTSILFNIAQKIAEVRPELLDDATPLNMTMKIAGITGEFILPESLSLPSVPVNRELVWFGGGIGLTPFLSMLEFLQTKRKDEDLRIHFILSTREPNILLPIVFNIYAGNERSNTESKIRITLDVFHSESDPVNVNDLTVPTGITLHQHPKRLEADYIQSMKEDLAKDKKLYVCGPAGYTELVLGELVKAGVRSDEIHKEGFFY</sequence>
<protein>
    <recommendedName>
        <fullName evidence="3">FAD-binding FR-type domain-containing protein</fullName>
    </recommendedName>
</protein>
<accession>A0A8H7C7F6</accession>
<dbReference type="EMBL" id="JABXXO010000010">
    <property type="protein sequence ID" value="KAF7768387.1"/>
    <property type="molecule type" value="Genomic_DNA"/>
</dbReference>
<dbReference type="InterPro" id="IPR039261">
    <property type="entry name" value="FNR_nucleotide-bd"/>
</dbReference>
<dbReference type="PANTHER" id="PTHR42815">
    <property type="entry name" value="FAD-BINDING, PUTATIVE (AFU_ORTHOLOGUE AFUA_6G07600)-RELATED"/>
    <property type="match status" value="1"/>
</dbReference>
<dbReference type="AlphaFoldDB" id="A0A8H7C7F6"/>
<name>A0A8H7C7F6_AGABI</name>
<dbReference type="InterPro" id="IPR012349">
    <property type="entry name" value="Split_barrel_FMN-bd"/>
</dbReference>
<dbReference type="SUPFAM" id="SSF63380">
    <property type="entry name" value="Riboflavin synthase domain-like"/>
    <property type="match status" value="1"/>
</dbReference>
<reference evidence="1 2" key="1">
    <citation type="journal article" name="Sci. Rep.">
        <title>Telomere-to-telomere assembled and centromere annotated genomes of the two main subspecies of the button mushroom Agaricus bisporus reveal especially polymorphic chromosome ends.</title>
        <authorList>
            <person name="Sonnenberg A.S.M."/>
            <person name="Sedaghat-Telgerd N."/>
            <person name="Lavrijssen B."/>
            <person name="Ohm R.A."/>
            <person name="Hendrickx P.M."/>
            <person name="Scholtmeijer K."/>
            <person name="Baars J.J.P."/>
            <person name="van Peer A."/>
        </authorList>
    </citation>
    <scope>NUCLEOTIDE SEQUENCE [LARGE SCALE GENOMIC DNA]</scope>
    <source>
        <strain evidence="1 2">H119_p4</strain>
    </source>
</reference>
<dbReference type="PANTHER" id="PTHR42815:SF2">
    <property type="entry name" value="FAD-BINDING, PUTATIVE (AFU_ORTHOLOGUE AFUA_6G07600)-RELATED"/>
    <property type="match status" value="1"/>
</dbReference>
<evidence type="ECO:0000313" key="1">
    <source>
        <dbReference type="EMBL" id="KAF7768387.1"/>
    </source>
</evidence>